<dbReference type="Proteomes" id="UP000443090">
    <property type="component" value="Unassembled WGS sequence"/>
</dbReference>
<name>A0A8H8RZ52_9HELO</name>
<gene>
    <name evidence="3" type="ORF">LOCC1_G005188</name>
</gene>
<evidence type="ECO:0000313" key="4">
    <source>
        <dbReference type="Proteomes" id="UP000443090"/>
    </source>
</evidence>
<reference evidence="3 4" key="1">
    <citation type="submission" date="2018-05" db="EMBL/GenBank/DDBJ databases">
        <title>Genome sequencing and assembly of the regulated plant pathogen Lachnellula willkommii and related sister species for the development of diagnostic species identification markers.</title>
        <authorList>
            <person name="Giroux E."/>
            <person name="Bilodeau G."/>
        </authorList>
    </citation>
    <scope>NUCLEOTIDE SEQUENCE [LARGE SCALE GENOMIC DNA]</scope>
    <source>
        <strain evidence="3 4">CBS 160.35</strain>
    </source>
</reference>
<keyword evidence="1" id="KW-0812">Transmembrane</keyword>
<dbReference type="PANTHER" id="PTHR34502">
    <property type="entry name" value="DUF6594 DOMAIN-CONTAINING PROTEIN-RELATED"/>
    <property type="match status" value="1"/>
</dbReference>
<keyword evidence="1" id="KW-0472">Membrane</keyword>
<feature type="transmembrane region" description="Helical" evidence="1">
    <location>
        <begin position="234"/>
        <end position="256"/>
    </location>
</feature>
<organism evidence="3 4">
    <name type="scientific">Lachnellula occidentalis</name>
    <dbReference type="NCBI Taxonomy" id="215460"/>
    <lineage>
        <taxon>Eukaryota</taxon>
        <taxon>Fungi</taxon>
        <taxon>Dikarya</taxon>
        <taxon>Ascomycota</taxon>
        <taxon>Pezizomycotina</taxon>
        <taxon>Leotiomycetes</taxon>
        <taxon>Helotiales</taxon>
        <taxon>Lachnaceae</taxon>
        <taxon>Lachnellula</taxon>
    </lineage>
</organism>
<evidence type="ECO:0000256" key="1">
    <source>
        <dbReference type="SAM" id="Phobius"/>
    </source>
</evidence>
<evidence type="ECO:0000313" key="3">
    <source>
        <dbReference type="EMBL" id="TVY43735.1"/>
    </source>
</evidence>
<dbReference type="InterPro" id="IPR046529">
    <property type="entry name" value="DUF6594"/>
</dbReference>
<feature type="domain" description="DUF6594" evidence="2">
    <location>
        <begin position="56"/>
        <end position="309"/>
    </location>
</feature>
<keyword evidence="1" id="KW-1133">Transmembrane helix</keyword>
<proteinExistence type="predicted"/>
<dbReference type="EMBL" id="QGMI01000267">
    <property type="protein sequence ID" value="TVY43735.1"/>
    <property type="molecule type" value="Genomic_DNA"/>
</dbReference>
<dbReference type="Pfam" id="PF20237">
    <property type="entry name" value="DUF6594"/>
    <property type="match status" value="1"/>
</dbReference>
<evidence type="ECO:0000259" key="2">
    <source>
        <dbReference type="Pfam" id="PF20237"/>
    </source>
</evidence>
<accession>A0A8H8RZ52</accession>
<comment type="caution">
    <text evidence="3">The sequence shown here is derived from an EMBL/GenBank/DDBJ whole genome shotgun (WGS) entry which is preliminary data.</text>
</comment>
<protein>
    <recommendedName>
        <fullName evidence="2">DUF6594 domain-containing protein</fullName>
    </recommendedName>
</protein>
<dbReference type="PANTHER" id="PTHR34502:SF3">
    <property type="entry name" value="DUF6594 DOMAIN-CONTAINING PROTEIN"/>
    <property type="match status" value="1"/>
</dbReference>
<dbReference type="OrthoDB" id="3533814at2759"/>
<feature type="transmembrane region" description="Helical" evidence="1">
    <location>
        <begin position="268"/>
        <end position="290"/>
    </location>
</feature>
<keyword evidence="4" id="KW-1185">Reference proteome</keyword>
<sequence>MLNSLQTVAPTTIVKSITSRGGSLNFEPEDDLCNEILLRQRDQKSENAIEDCPKGYPRLAAFLDIDENFMLYRRFGFLQARILLYKQDELRRLEHTLDRLDKVDEVTRPDMLLSREKDDADDDFRMKLIHQIDEKFRDYAQLLIVARDLAAFSRPPTRDYLNIRKYFDEQAPLCNVESYIYHREDIVTLKPGREHSWLDSIVESILRRLSGRIVRVVYIHNSCVRLLQRERVELLVSLIITVIIVAILIIPIYLLFYLTVGTQTNHSMAIIISVLLIFTLLFSGVLSLFTRAKRHEILAAAAAYCAVLVVFIGNVGKLNT</sequence>
<feature type="transmembrane region" description="Helical" evidence="1">
    <location>
        <begin position="297"/>
        <end position="316"/>
    </location>
</feature>
<dbReference type="AlphaFoldDB" id="A0A8H8RZ52"/>